<evidence type="ECO:0000313" key="3">
    <source>
        <dbReference type="EMBL" id="PVH13442.1"/>
    </source>
</evidence>
<gene>
    <name evidence="3" type="ORF">CXQ87_001546</name>
</gene>
<dbReference type="EMBL" id="PKFP01000001">
    <property type="protein sequence ID" value="PVH13442.1"/>
    <property type="molecule type" value="Genomic_DNA"/>
</dbReference>
<dbReference type="AlphaFoldDB" id="A0A2V1A6E6"/>
<dbReference type="PROSITE" id="PS50084">
    <property type="entry name" value="KH_TYPE_1"/>
    <property type="match status" value="1"/>
</dbReference>
<organism evidence="3 4">
    <name type="scientific">Candidozyma duobushaemuli</name>
    <dbReference type="NCBI Taxonomy" id="1231522"/>
    <lineage>
        <taxon>Eukaryota</taxon>
        <taxon>Fungi</taxon>
        <taxon>Dikarya</taxon>
        <taxon>Ascomycota</taxon>
        <taxon>Saccharomycotina</taxon>
        <taxon>Pichiomycetes</taxon>
        <taxon>Metschnikowiaceae</taxon>
        <taxon>Candidozyma</taxon>
    </lineage>
</organism>
<dbReference type="RefSeq" id="XP_025334382.1">
    <property type="nucleotide sequence ID" value="XM_025480082.1"/>
</dbReference>
<dbReference type="SMART" id="SM00322">
    <property type="entry name" value="KH"/>
    <property type="match status" value="1"/>
</dbReference>
<dbReference type="VEuPathDB" id="FungiDB:CXQ87_001546"/>
<protein>
    <recommendedName>
        <fullName evidence="2">K Homology domain-containing protein</fullName>
    </recommendedName>
</protein>
<sequence length="620" mass="70475">MSGPLDPFTRSTYEHLTVAEDELKNMSTDEIEKALSKVRLSSRAVVKMSRSKDEANFLIHGSPQEMKRARNLIRTQFERKRPVTTITFEIPTRRRSAVVGPKGSTARSIKRKHNVEITIARKRFQPHYSYSIPEEIRYDDLVWRRMNGINFAPTVQVNVTGNETDCLGAKASISEIVLLEVEDWCYFPHGIGLCADMAMEKVKECLGDSIRLGRYFGCSNKVAVQGDKDLVSEAMRTLRSYANLFCDSVIVPYAFRERDFQSCTQNVDICSVHENGTEKRIFIKGHESDVISTREKISKCIATYFSQRLVLADLHGGNIEHVKMLLSLDDVRYKFSCCCLDNNVVGELPSSGDLYDVEFIEVFGPIKLDVTLAIRQLQSILKRMKPSDFYFCSDEKLIWKLQVKWNLFNRALSDDTMTAVVSNGTLLLYGKHLSCGHASQLPSNIEREKAFESLRQWAGARSKVVLDVPLKYQALLELNFVMAAINGDPFECKIFFRHDGVRYCKDKITLFGTNERVEKTVALVKSILQSEEEQGICTEVIEVPSRVVPAISYDSRVIDRFEYGVKPHIVRKDGLPNRPTWLTSASDVSLVTLKGNRVLVDAYKKDILDNWSPHVISEMD</sequence>
<proteinExistence type="predicted"/>
<evidence type="ECO:0000256" key="1">
    <source>
        <dbReference type="PROSITE-ProRule" id="PRU00117"/>
    </source>
</evidence>
<keyword evidence="1" id="KW-0694">RNA-binding</keyword>
<feature type="domain" description="K Homology" evidence="2">
    <location>
        <begin position="82"/>
        <end position="178"/>
    </location>
</feature>
<dbReference type="SUPFAM" id="SSF54791">
    <property type="entry name" value="Eukaryotic type KH-domain (KH-domain type I)"/>
    <property type="match status" value="1"/>
</dbReference>
<dbReference type="InterPro" id="IPR004087">
    <property type="entry name" value="KH_dom"/>
</dbReference>
<evidence type="ECO:0000313" key="4">
    <source>
        <dbReference type="Proteomes" id="UP000244406"/>
    </source>
</evidence>
<dbReference type="Gene3D" id="3.30.1370.10">
    <property type="entry name" value="K Homology domain, type 1"/>
    <property type="match status" value="1"/>
</dbReference>
<evidence type="ECO:0000259" key="2">
    <source>
        <dbReference type="SMART" id="SM00322"/>
    </source>
</evidence>
<dbReference type="GO" id="GO:0003723">
    <property type="term" value="F:RNA binding"/>
    <property type="evidence" value="ECO:0007669"/>
    <property type="project" value="UniProtKB-UniRule"/>
</dbReference>
<dbReference type="Proteomes" id="UP000244406">
    <property type="component" value="Unassembled WGS sequence"/>
</dbReference>
<dbReference type="GeneID" id="37001546"/>
<dbReference type="InterPro" id="IPR036612">
    <property type="entry name" value="KH_dom_type_1_sf"/>
</dbReference>
<name>A0A2V1A6E6_9ASCO</name>
<keyword evidence="4" id="KW-1185">Reference proteome</keyword>
<comment type="caution">
    <text evidence="3">The sequence shown here is derived from an EMBL/GenBank/DDBJ whole genome shotgun (WGS) entry which is preliminary data.</text>
</comment>
<reference evidence="3 4" key="1">
    <citation type="submission" date="2017-12" db="EMBL/GenBank/DDBJ databases">
        <title>Genome Sequence of the Amphotericin B-resistant Candida duobushaemulonii strain, B09383.</title>
        <authorList>
            <person name="Chow N.A."/>
            <person name="Gade L."/>
            <person name="Batra D."/>
            <person name="Rowe L.A."/>
            <person name="Loparev V.N."/>
            <person name="Litvintseva A.P."/>
        </authorList>
    </citation>
    <scope>NUCLEOTIDE SEQUENCE [LARGE SCALE GENOMIC DNA]</scope>
    <source>
        <strain evidence="3 4">B09383</strain>
    </source>
</reference>
<accession>A0A2V1A6E6</accession>